<keyword evidence="2" id="KW-1185">Reference proteome</keyword>
<dbReference type="VEuPathDB" id="VectorBase:PPAPM1_002133"/>
<dbReference type="Proteomes" id="UP000092462">
    <property type="component" value="Unassembled WGS sequence"/>
</dbReference>
<protein>
    <submittedName>
        <fullName evidence="1">Uncharacterized protein</fullName>
    </submittedName>
</protein>
<dbReference type="VEuPathDB" id="VectorBase:PPAI009070"/>
<proteinExistence type="predicted"/>
<reference evidence="1" key="1">
    <citation type="submission" date="2022-08" db="UniProtKB">
        <authorList>
            <consortium name="EnsemblMetazoa"/>
        </authorList>
    </citation>
    <scope>IDENTIFICATION</scope>
    <source>
        <strain evidence="1">Israel</strain>
    </source>
</reference>
<evidence type="ECO:0000313" key="1">
    <source>
        <dbReference type="EnsemblMetazoa" id="PPAI009070-PA"/>
    </source>
</evidence>
<evidence type="ECO:0000313" key="2">
    <source>
        <dbReference type="Proteomes" id="UP000092462"/>
    </source>
</evidence>
<dbReference type="AlphaFoldDB" id="A0A1B0EZ69"/>
<organism evidence="1 2">
    <name type="scientific">Phlebotomus papatasi</name>
    <name type="common">Sandfly</name>
    <dbReference type="NCBI Taxonomy" id="29031"/>
    <lineage>
        <taxon>Eukaryota</taxon>
        <taxon>Metazoa</taxon>
        <taxon>Ecdysozoa</taxon>
        <taxon>Arthropoda</taxon>
        <taxon>Hexapoda</taxon>
        <taxon>Insecta</taxon>
        <taxon>Pterygota</taxon>
        <taxon>Neoptera</taxon>
        <taxon>Endopterygota</taxon>
        <taxon>Diptera</taxon>
        <taxon>Nematocera</taxon>
        <taxon>Psychodoidea</taxon>
        <taxon>Psychodidae</taxon>
        <taxon>Phlebotomus</taxon>
        <taxon>Phlebotomus</taxon>
    </lineage>
</organism>
<dbReference type="EnsemblMetazoa" id="PPAI009070-RA">
    <property type="protein sequence ID" value="PPAI009070-PA"/>
    <property type="gene ID" value="PPAI009070"/>
</dbReference>
<name>A0A1B0EZ69_PHLPP</name>
<dbReference type="EMBL" id="AJVK01070039">
    <property type="status" value="NOT_ANNOTATED_CDS"/>
    <property type="molecule type" value="Genomic_DNA"/>
</dbReference>
<sequence length="432" mass="49414">KVSLHALGLFLLLLTHSAADNDANIPENWVEPHAWGSVQKVGGKPREIPREPAIIGGSCPRDEAHLFYTKLVNFLFDRSKLRENPDGDKLTRTLHLHLTPDLLQRLKEAKTAREIDSVVFEVIEMSREGKIEQVKEIVISVADVITFYLKEIQNSDTLLFFALIVVTLTFVWCVSRRFKRNIVLVFILTIVLISYFLTYLDCNKRLEIKKLMELNGQNEKNPCEVNKSYFYFFSYKFSKDDCFEHLMKTYGPQRSICAPTEVFLQFFSHLAMTQFITLVQESNTVLKDIFMNYSWTERLLVLSFVVGLCYVIVLPVFTTILQYSLPTVIRSINEHGEGENPRQNSRNPPAIQDSDHLVLSGESVQRLLTILTQNASVTVRDAENVLQAEIGNRIEELSEPENTQEGAKKETLAEIELKTEKSDDCDATNTQN</sequence>
<accession>A0A1B0EZ69</accession>